<protein>
    <submittedName>
        <fullName evidence="2">Uncharacterized protein</fullName>
    </submittedName>
</protein>
<gene>
    <name evidence="2" type="ORF">EJC49_00325</name>
</gene>
<evidence type="ECO:0000313" key="2">
    <source>
        <dbReference type="EMBL" id="RST88488.1"/>
    </source>
</evidence>
<proteinExistence type="predicted"/>
<evidence type="ECO:0000256" key="1">
    <source>
        <dbReference type="SAM" id="Phobius"/>
    </source>
</evidence>
<keyword evidence="3" id="KW-1185">Reference proteome</keyword>
<keyword evidence="1" id="KW-0812">Transmembrane</keyword>
<dbReference type="AlphaFoldDB" id="A0A3S0ACE7"/>
<dbReference type="Proteomes" id="UP000278398">
    <property type="component" value="Unassembled WGS sequence"/>
</dbReference>
<keyword evidence="1" id="KW-0472">Membrane</keyword>
<evidence type="ECO:0000313" key="3">
    <source>
        <dbReference type="Proteomes" id="UP000278398"/>
    </source>
</evidence>
<feature type="transmembrane region" description="Helical" evidence="1">
    <location>
        <begin position="21"/>
        <end position="50"/>
    </location>
</feature>
<sequence length="89" mass="9482">MSQTDFSQAAAPRRVLTFASLFGVAAVTTLISSQFVTVGGVFVYSLVVLLHLSQTIAIGLYGLFGALALWGFVIIVRLAYEAETAPENN</sequence>
<keyword evidence="1" id="KW-1133">Transmembrane helix</keyword>
<dbReference type="EMBL" id="RWKW01000001">
    <property type="protein sequence ID" value="RST88488.1"/>
    <property type="molecule type" value="Genomic_DNA"/>
</dbReference>
<reference evidence="2 3" key="1">
    <citation type="submission" date="2018-12" db="EMBL/GenBank/DDBJ databases">
        <title>Mesorhizobium carbonis sp. nov., isolated from coal mine water.</title>
        <authorList>
            <person name="Xin W."/>
            <person name="Xu Z."/>
            <person name="Xiang F."/>
            <person name="Zhang J."/>
            <person name="Xi L."/>
            <person name="Liu J."/>
        </authorList>
    </citation>
    <scope>NUCLEOTIDE SEQUENCE [LARGE SCALE GENOMIC DNA]</scope>
    <source>
        <strain evidence="2 3">B2.3</strain>
    </source>
</reference>
<feature type="transmembrane region" description="Helical" evidence="1">
    <location>
        <begin position="56"/>
        <end position="80"/>
    </location>
</feature>
<dbReference type="OrthoDB" id="8084294at2"/>
<organism evidence="2 3">
    <name type="scientific">Aquibium carbonis</name>
    <dbReference type="NCBI Taxonomy" id="2495581"/>
    <lineage>
        <taxon>Bacteria</taxon>
        <taxon>Pseudomonadati</taxon>
        <taxon>Pseudomonadota</taxon>
        <taxon>Alphaproteobacteria</taxon>
        <taxon>Hyphomicrobiales</taxon>
        <taxon>Phyllobacteriaceae</taxon>
        <taxon>Aquibium</taxon>
    </lineage>
</organism>
<name>A0A3S0ACE7_9HYPH</name>
<comment type="caution">
    <text evidence="2">The sequence shown here is derived from an EMBL/GenBank/DDBJ whole genome shotgun (WGS) entry which is preliminary data.</text>
</comment>
<dbReference type="RefSeq" id="WP_126697454.1">
    <property type="nucleotide sequence ID" value="NZ_RWKW01000001.1"/>
</dbReference>
<accession>A0A3S0ACE7</accession>